<keyword evidence="5" id="KW-1185">Reference proteome</keyword>
<dbReference type="PANTHER" id="PTHR43316:SF3">
    <property type="entry name" value="HALOACID DEHALOGENASE, TYPE II (AFU_ORTHOLOGUE AFUA_2G07750)-RELATED"/>
    <property type="match status" value="1"/>
</dbReference>
<dbReference type="SFLD" id="SFLDS00003">
    <property type="entry name" value="Haloacid_Dehalogenase"/>
    <property type="match status" value="1"/>
</dbReference>
<dbReference type="STRING" id="580166.AUP43_12505"/>
<dbReference type="InterPro" id="IPR006439">
    <property type="entry name" value="HAD-SF_hydro_IA"/>
</dbReference>
<dbReference type="NCBIfam" id="TIGR01428">
    <property type="entry name" value="HAD_type_II"/>
    <property type="match status" value="1"/>
</dbReference>
<dbReference type="InterPro" id="IPR036412">
    <property type="entry name" value="HAD-like_sf"/>
</dbReference>
<dbReference type="RefSeq" id="WP_067558766.1">
    <property type="nucleotide sequence ID" value="NZ_LPXN01000139.1"/>
</dbReference>
<dbReference type="Pfam" id="PF00702">
    <property type="entry name" value="Hydrolase"/>
    <property type="match status" value="1"/>
</dbReference>
<accession>A0A154VRK7</accession>
<sequence length="221" mass="24275">MIRAIAFDAYGTLFDVHSVRALLEQMYPGKAAALSALWRQKQLEYSWLRSLMERYEDFWSVTRAGLVYALKNQGIEPAPADIERLMGQYLRLDAHEEAPAALRALKAKGVRLAISSNGSPAMLEAVVKHAGFDTLLDAVISVDPVRVFKPHHKAYDIVVDTLGLPAGDILFVSSNGFDVAGASYYGFPVAWIQRISGQAEELGAKPAHSIRYLTDLVELAG</sequence>
<evidence type="ECO:0000256" key="1">
    <source>
        <dbReference type="ARBA" id="ARBA00008106"/>
    </source>
</evidence>
<name>A0A154VRK7_9PROT</name>
<dbReference type="NCBIfam" id="TIGR01493">
    <property type="entry name" value="HAD-SF-IA-v2"/>
    <property type="match status" value="1"/>
</dbReference>
<comment type="catalytic activity">
    <reaction evidence="3">
        <text>an (S)-2-haloacid + H2O = a (2R)-2-hydroxycarboxylate + a halide anion + H(+)</text>
        <dbReference type="Rhea" id="RHEA:11192"/>
        <dbReference type="ChEBI" id="CHEBI:15377"/>
        <dbReference type="ChEBI" id="CHEBI:15378"/>
        <dbReference type="ChEBI" id="CHEBI:16042"/>
        <dbReference type="ChEBI" id="CHEBI:58314"/>
        <dbReference type="ChEBI" id="CHEBI:137405"/>
        <dbReference type="EC" id="3.8.1.2"/>
    </reaction>
</comment>
<evidence type="ECO:0000256" key="2">
    <source>
        <dbReference type="ARBA" id="ARBA00022801"/>
    </source>
</evidence>
<dbReference type="OrthoDB" id="7989657at2"/>
<dbReference type="CDD" id="cd02588">
    <property type="entry name" value="HAD_L2-DEX"/>
    <property type="match status" value="1"/>
</dbReference>
<reference evidence="4 5" key="1">
    <citation type="submission" date="2015-12" db="EMBL/GenBank/DDBJ databases">
        <title>Genome sequence of Oceanibaculum pacificum MCCC 1A02656.</title>
        <authorList>
            <person name="Lu L."/>
            <person name="Lai Q."/>
            <person name="Shao Z."/>
            <person name="Qian P."/>
        </authorList>
    </citation>
    <scope>NUCLEOTIDE SEQUENCE [LARGE SCALE GENOMIC DNA]</scope>
    <source>
        <strain evidence="4 5">MCCC 1A02656</strain>
    </source>
</reference>
<dbReference type="InterPro" id="IPR051540">
    <property type="entry name" value="S-2-haloacid_dehalogenase"/>
</dbReference>
<dbReference type="InterPro" id="IPR023198">
    <property type="entry name" value="PGP-like_dom2"/>
</dbReference>
<evidence type="ECO:0000313" key="4">
    <source>
        <dbReference type="EMBL" id="KZD03916.1"/>
    </source>
</evidence>
<comment type="function">
    <text evidence="3">Catalyzes the hydrolytic dehalogenation of small (S)-2-haloalkanoic acids to yield the corresponding (R)-2-hydroxyalkanoic acids.</text>
</comment>
<dbReference type="EMBL" id="LPXN01000139">
    <property type="protein sequence ID" value="KZD03916.1"/>
    <property type="molecule type" value="Genomic_DNA"/>
</dbReference>
<evidence type="ECO:0000256" key="3">
    <source>
        <dbReference type="RuleBase" id="RU368077"/>
    </source>
</evidence>
<proteinExistence type="inferred from homology"/>
<dbReference type="SFLD" id="SFLDF00045">
    <property type="entry name" value="2-haloacid_dehalogenase"/>
    <property type="match status" value="1"/>
</dbReference>
<evidence type="ECO:0000313" key="5">
    <source>
        <dbReference type="Proteomes" id="UP000076400"/>
    </source>
</evidence>
<gene>
    <name evidence="4" type="ORF">AUP43_12505</name>
</gene>
<dbReference type="AlphaFoldDB" id="A0A154VRK7"/>
<dbReference type="InterPro" id="IPR023214">
    <property type="entry name" value="HAD_sf"/>
</dbReference>
<organism evidence="4 5">
    <name type="scientific">Oceanibaculum pacificum</name>
    <dbReference type="NCBI Taxonomy" id="580166"/>
    <lineage>
        <taxon>Bacteria</taxon>
        <taxon>Pseudomonadati</taxon>
        <taxon>Pseudomonadota</taxon>
        <taxon>Alphaproteobacteria</taxon>
        <taxon>Rhodospirillales</taxon>
        <taxon>Oceanibaculaceae</taxon>
        <taxon>Oceanibaculum</taxon>
    </lineage>
</organism>
<protein>
    <recommendedName>
        <fullName evidence="3">(S)-2-haloacid dehalogenase</fullName>
        <ecNumber evidence="3">3.8.1.2</ecNumber>
    </recommendedName>
    <alternativeName>
        <fullName evidence="3">2-haloalkanoic acid dehalogenase</fullName>
    </alternativeName>
    <alternativeName>
        <fullName evidence="3">Halocarboxylic acid halidohydrolase</fullName>
    </alternativeName>
    <alternativeName>
        <fullName evidence="3">L-2-haloacid dehalogenase</fullName>
    </alternativeName>
</protein>
<comment type="caution">
    <text evidence="4">The sequence shown here is derived from an EMBL/GenBank/DDBJ whole genome shotgun (WGS) entry which is preliminary data.</text>
</comment>
<dbReference type="InterPro" id="IPR006328">
    <property type="entry name" value="2-HAD"/>
</dbReference>
<dbReference type="PRINTS" id="PR00413">
    <property type="entry name" value="HADHALOGNASE"/>
</dbReference>
<dbReference type="SUPFAM" id="SSF56784">
    <property type="entry name" value="HAD-like"/>
    <property type="match status" value="1"/>
</dbReference>
<dbReference type="Gene3D" id="3.40.50.1000">
    <property type="entry name" value="HAD superfamily/HAD-like"/>
    <property type="match status" value="1"/>
</dbReference>
<dbReference type="EC" id="3.8.1.2" evidence="3"/>
<dbReference type="SFLD" id="SFLDG01135">
    <property type="entry name" value="C1.5.6:_HAD__Beta-PGM__Phospha"/>
    <property type="match status" value="1"/>
</dbReference>
<dbReference type="Gene3D" id="1.10.150.240">
    <property type="entry name" value="Putative phosphatase, domain 2"/>
    <property type="match status" value="1"/>
</dbReference>
<dbReference type="SFLD" id="SFLDG01129">
    <property type="entry name" value="C1.5:_HAD__Beta-PGM__Phosphata"/>
    <property type="match status" value="1"/>
</dbReference>
<dbReference type="PANTHER" id="PTHR43316">
    <property type="entry name" value="HYDROLASE, HALOACID DELAHOGENASE-RELATED"/>
    <property type="match status" value="1"/>
</dbReference>
<dbReference type="Proteomes" id="UP000076400">
    <property type="component" value="Unassembled WGS sequence"/>
</dbReference>
<comment type="similarity">
    <text evidence="1 3">Belongs to the HAD-like hydrolase superfamily. S-2-haloalkanoic acid dehalogenase family.</text>
</comment>
<dbReference type="GO" id="GO:0018784">
    <property type="term" value="F:(S)-2-haloacid dehalogenase activity"/>
    <property type="evidence" value="ECO:0007669"/>
    <property type="project" value="UniProtKB-UniRule"/>
</dbReference>
<keyword evidence="2 3" id="KW-0378">Hydrolase</keyword>